<feature type="compositionally biased region" description="Polar residues" evidence="1">
    <location>
        <begin position="234"/>
        <end position="243"/>
    </location>
</feature>
<dbReference type="OrthoDB" id="5600002at2759"/>
<feature type="region of interest" description="Disordered" evidence="1">
    <location>
        <begin position="211"/>
        <end position="265"/>
    </location>
</feature>
<feature type="compositionally biased region" description="Polar residues" evidence="1">
    <location>
        <begin position="72"/>
        <end position="86"/>
    </location>
</feature>
<protein>
    <recommendedName>
        <fullName evidence="4">LisH domain-containing protein</fullName>
    </recommendedName>
</protein>
<accession>A0A6A5TUE8</accession>
<sequence>MQNQQMAQMANMNAGGPVTGTPIMGNGQRRPTQNMMEPRDQLNTYIYDYFIRSDQPRLARMMIDSGLKLKLSGTQKVTSGSANTNGVDAMDQDSKEELPAPELPPNQMSENSFLMDWWVQFWDIFSASRGNPNKGAQYTSHVRNLTHMANEARNQRMMMTGVNGVNGLNPQAYNMMRMQQQNGVPGDLKRAMHNRNPQVAAAAMANMNQMQKQHAMMGTQMQREGSQIDGRPQSPGSNENAPSPNKRPRVDGGNMNQPNGPGQFNEFAQNVQQKSIEVYAHSLVEQQRVALNNHAISQGMNAGHQGSPMPQAAGLDGSADMYAGNQPRTGLSNGQPGPPQGNHALQDYQMQLMLLEQQNKKRLLMARQEQDSMTGPHSQGVGGPGFPAAMSPQGSRPGPSPNPADMKKGTPRMGPQGLPAGGSPMPDAMMQNRNSPAPNMQFDPNAPQQAFPQQYPGLPGQMPTTPMMRPNPGSHPNFNGQQMNPQQQMEAMRQNGMPNGAWRGPQGQPGMMPTQQMGPMGNQPPQQRGQMPPPPAPAGEQQRPQVPSPSQPAQAPPTPSQANKANPKKKATKDNKPANKKGANTGATPAASAPEEPATPTTPMHKNFGPNGQQQPPQVATQPQPPAPPQQQQQAPPMDNNTQPPFGNISDEPNFDLDLAFNADPNSLDQFDFESFLHVGDDQNSFGALDFGNGFGDVEAAELN</sequence>
<feature type="compositionally biased region" description="Polar residues" evidence="1">
    <location>
        <begin position="474"/>
        <end position="489"/>
    </location>
</feature>
<organism evidence="2 3">
    <name type="scientific">Byssothecium circinans</name>
    <dbReference type="NCBI Taxonomy" id="147558"/>
    <lineage>
        <taxon>Eukaryota</taxon>
        <taxon>Fungi</taxon>
        <taxon>Dikarya</taxon>
        <taxon>Ascomycota</taxon>
        <taxon>Pezizomycotina</taxon>
        <taxon>Dothideomycetes</taxon>
        <taxon>Pleosporomycetidae</taxon>
        <taxon>Pleosporales</taxon>
        <taxon>Massarineae</taxon>
        <taxon>Massarinaceae</taxon>
        <taxon>Byssothecium</taxon>
    </lineage>
</organism>
<evidence type="ECO:0000256" key="1">
    <source>
        <dbReference type="SAM" id="MobiDB-lite"/>
    </source>
</evidence>
<feature type="compositionally biased region" description="Pro residues" evidence="1">
    <location>
        <begin position="546"/>
        <end position="559"/>
    </location>
</feature>
<reference evidence="2" key="1">
    <citation type="journal article" date="2020" name="Stud. Mycol.">
        <title>101 Dothideomycetes genomes: a test case for predicting lifestyles and emergence of pathogens.</title>
        <authorList>
            <person name="Haridas S."/>
            <person name="Albert R."/>
            <person name="Binder M."/>
            <person name="Bloem J."/>
            <person name="Labutti K."/>
            <person name="Salamov A."/>
            <person name="Andreopoulos B."/>
            <person name="Baker S."/>
            <person name="Barry K."/>
            <person name="Bills G."/>
            <person name="Bluhm B."/>
            <person name="Cannon C."/>
            <person name="Castanera R."/>
            <person name="Culley D."/>
            <person name="Daum C."/>
            <person name="Ezra D."/>
            <person name="Gonzalez J."/>
            <person name="Henrissat B."/>
            <person name="Kuo A."/>
            <person name="Liang C."/>
            <person name="Lipzen A."/>
            <person name="Lutzoni F."/>
            <person name="Magnuson J."/>
            <person name="Mondo S."/>
            <person name="Nolan M."/>
            <person name="Ohm R."/>
            <person name="Pangilinan J."/>
            <person name="Park H.-J."/>
            <person name="Ramirez L."/>
            <person name="Alfaro M."/>
            <person name="Sun H."/>
            <person name="Tritt A."/>
            <person name="Yoshinaga Y."/>
            <person name="Zwiers L.-H."/>
            <person name="Turgeon B."/>
            <person name="Goodwin S."/>
            <person name="Spatafora J."/>
            <person name="Crous P."/>
            <person name="Grigoriev I."/>
        </authorList>
    </citation>
    <scope>NUCLEOTIDE SEQUENCE</scope>
    <source>
        <strain evidence="2">CBS 675.92</strain>
    </source>
</reference>
<feature type="region of interest" description="Disordered" evidence="1">
    <location>
        <begin position="368"/>
        <end position="661"/>
    </location>
</feature>
<gene>
    <name evidence="2" type="ORF">CC80DRAFT_93127</name>
</gene>
<proteinExistence type="predicted"/>
<feature type="compositionally biased region" description="Low complexity" evidence="1">
    <location>
        <begin position="613"/>
        <end position="622"/>
    </location>
</feature>
<evidence type="ECO:0000313" key="3">
    <source>
        <dbReference type="Proteomes" id="UP000800035"/>
    </source>
</evidence>
<evidence type="ECO:0008006" key="4">
    <source>
        <dbReference type="Google" id="ProtNLM"/>
    </source>
</evidence>
<dbReference type="EMBL" id="ML976995">
    <property type="protein sequence ID" value="KAF1955379.1"/>
    <property type="molecule type" value="Genomic_DNA"/>
</dbReference>
<feature type="compositionally biased region" description="Polar residues" evidence="1">
    <location>
        <begin position="326"/>
        <end position="335"/>
    </location>
</feature>
<dbReference type="Proteomes" id="UP000800035">
    <property type="component" value="Unassembled WGS sequence"/>
</dbReference>
<feature type="region of interest" description="Disordered" evidence="1">
    <location>
        <begin position="72"/>
        <end position="105"/>
    </location>
</feature>
<keyword evidence="3" id="KW-1185">Reference proteome</keyword>
<feature type="compositionally biased region" description="Low complexity" evidence="1">
    <location>
        <begin position="504"/>
        <end position="530"/>
    </location>
</feature>
<feature type="region of interest" description="Disordered" evidence="1">
    <location>
        <begin position="298"/>
        <end position="344"/>
    </location>
</feature>
<feature type="compositionally biased region" description="Low complexity" evidence="1">
    <location>
        <begin position="585"/>
        <end position="603"/>
    </location>
</feature>
<name>A0A6A5TUE8_9PLEO</name>
<dbReference type="AlphaFoldDB" id="A0A6A5TUE8"/>
<feature type="compositionally biased region" description="Low complexity" evidence="1">
    <location>
        <begin position="252"/>
        <end position="265"/>
    </location>
</feature>
<evidence type="ECO:0000313" key="2">
    <source>
        <dbReference type="EMBL" id="KAF1955379.1"/>
    </source>
</evidence>